<dbReference type="AlphaFoldDB" id="A0A1T4PU14"/>
<evidence type="ECO:0000256" key="6">
    <source>
        <dbReference type="ARBA" id="ARBA00022643"/>
    </source>
</evidence>
<evidence type="ECO:0000256" key="12">
    <source>
        <dbReference type="ARBA" id="ARBA00023065"/>
    </source>
</evidence>
<evidence type="ECO:0000313" key="19">
    <source>
        <dbReference type="Proteomes" id="UP000190625"/>
    </source>
</evidence>
<dbReference type="OrthoDB" id="9794010at2"/>
<dbReference type="GO" id="GO:0006814">
    <property type="term" value="P:sodium ion transport"/>
    <property type="evidence" value="ECO:0007669"/>
    <property type="project" value="UniProtKB-KW"/>
</dbReference>
<keyword evidence="8" id="KW-1278">Translocase</keyword>
<evidence type="ECO:0000256" key="8">
    <source>
        <dbReference type="ARBA" id="ARBA00022967"/>
    </source>
</evidence>
<evidence type="ECO:0000256" key="5">
    <source>
        <dbReference type="ARBA" id="ARBA00022630"/>
    </source>
</evidence>
<evidence type="ECO:0000256" key="4">
    <source>
        <dbReference type="ARBA" id="ARBA00022553"/>
    </source>
</evidence>
<dbReference type="EMBL" id="FUWM01000021">
    <property type="protein sequence ID" value="SJZ95055.1"/>
    <property type="molecule type" value="Genomic_DNA"/>
</dbReference>
<evidence type="ECO:0000256" key="15">
    <source>
        <dbReference type="ARBA" id="ARBA00023201"/>
    </source>
</evidence>
<dbReference type="SMART" id="SM00900">
    <property type="entry name" value="FMN_bind"/>
    <property type="match status" value="1"/>
</dbReference>
<evidence type="ECO:0000256" key="1">
    <source>
        <dbReference type="ARBA" id="ARBA00022448"/>
    </source>
</evidence>
<evidence type="ECO:0000256" key="11">
    <source>
        <dbReference type="ARBA" id="ARBA00023053"/>
    </source>
</evidence>
<feature type="domain" description="FMN-binding" evidence="17">
    <location>
        <begin position="108"/>
        <end position="201"/>
    </location>
</feature>
<dbReference type="PANTHER" id="PTHR37838">
    <property type="entry name" value="NA(+)-TRANSLOCATING NADH-QUINONE REDUCTASE SUBUNIT C"/>
    <property type="match status" value="1"/>
</dbReference>
<reference evidence="19" key="1">
    <citation type="submission" date="2017-02" db="EMBL/GenBank/DDBJ databases">
        <authorList>
            <person name="Varghese N."/>
            <person name="Submissions S."/>
        </authorList>
    </citation>
    <scope>NUCLEOTIDE SEQUENCE [LARGE SCALE GENOMIC DNA]</scope>
    <source>
        <strain evidence="19">ATCC BAA-73</strain>
    </source>
</reference>
<keyword evidence="1" id="KW-0813">Transport</keyword>
<evidence type="ECO:0000256" key="16">
    <source>
        <dbReference type="SAM" id="Phobius"/>
    </source>
</evidence>
<evidence type="ECO:0000256" key="2">
    <source>
        <dbReference type="ARBA" id="ARBA00022475"/>
    </source>
</evidence>
<proteinExistence type="predicted"/>
<name>A0A1T4PU14_9FIRM</name>
<dbReference type="GO" id="GO:0016020">
    <property type="term" value="C:membrane"/>
    <property type="evidence" value="ECO:0007669"/>
    <property type="project" value="InterPro"/>
</dbReference>
<dbReference type="PANTHER" id="PTHR37838:SF1">
    <property type="entry name" value="NA(+)-TRANSLOCATING NADH-QUINONE REDUCTASE SUBUNIT C"/>
    <property type="match status" value="1"/>
</dbReference>
<sequence length="208" mass="23273">MKTNTNVETEIQTKDILLDKAKMVIFMLIIGLVIAGILVGFNSYTKPLVEKNAKIRNMEKVLDAFNIKYKKDNIAEVYENKITVVEKGDQRFYKTNNGDIAFKYTGKGLWGDIIGFMAFKADMKTIKGLSIMTQSETPGLGGRIGEEWFLKQFEGLNYKPKIKILKSSKTADEPNEIDGIAGATLTGDALQKILNNNIQETLPNLEVN</sequence>
<dbReference type="GO" id="GO:0010181">
    <property type="term" value="F:FMN binding"/>
    <property type="evidence" value="ECO:0007669"/>
    <property type="project" value="InterPro"/>
</dbReference>
<keyword evidence="6" id="KW-0288">FMN</keyword>
<dbReference type="InterPro" id="IPR010204">
    <property type="entry name" value="NqrC"/>
</dbReference>
<dbReference type="Pfam" id="PF04205">
    <property type="entry name" value="FMN_bind"/>
    <property type="match status" value="1"/>
</dbReference>
<keyword evidence="15" id="KW-0739">Sodium transport</keyword>
<keyword evidence="13 18" id="KW-0830">Ubiquinone</keyword>
<dbReference type="RefSeq" id="WP_078810750.1">
    <property type="nucleotide sequence ID" value="NZ_FUWM01000021.1"/>
</dbReference>
<keyword evidence="14 16" id="KW-0472">Membrane</keyword>
<feature type="transmembrane region" description="Helical" evidence="16">
    <location>
        <begin position="23"/>
        <end position="44"/>
    </location>
</feature>
<keyword evidence="12" id="KW-0406">Ion transport</keyword>
<evidence type="ECO:0000256" key="9">
    <source>
        <dbReference type="ARBA" id="ARBA00022989"/>
    </source>
</evidence>
<dbReference type="Proteomes" id="UP000190625">
    <property type="component" value="Unassembled WGS sequence"/>
</dbReference>
<evidence type="ECO:0000313" key="18">
    <source>
        <dbReference type="EMBL" id="SJZ95055.1"/>
    </source>
</evidence>
<evidence type="ECO:0000256" key="7">
    <source>
        <dbReference type="ARBA" id="ARBA00022692"/>
    </source>
</evidence>
<gene>
    <name evidence="18" type="ORF">SAMN02745118_02317</name>
</gene>
<organism evidence="18 19">
    <name type="scientific">Selenihalanaerobacter shriftii</name>
    <dbReference type="NCBI Taxonomy" id="142842"/>
    <lineage>
        <taxon>Bacteria</taxon>
        <taxon>Bacillati</taxon>
        <taxon>Bacillota</taxon>
        <taxon>Clostridia</taxon>
        <taxon>Halanaerobiales</taxon>
        <taxon>Halobacteroidaceae</taxon>
        <taxon>Selenihalanaerobacter</taxon>
    </lineage>
</organism>
<accession>A0A1T4PU14</accession>
<evidence type="ECO:0000256" key="14">
    <source>
        <dbReference type="ARBA" id="ARBA00023136"/>
    </source>
</evidence>
<keyword evidence="11" id="KW-0915">Sodium</keyword>
<keyword evidence="9 16" id="KW-1133">Transmembrane helix</keyword>
<keyword evidence="19" id="KW-1185">Reference proteome</keyword>
<keyword evidence="5" id="KW-0285">Flavoprotein</keyword>
<keyword evidence="10" id="KW-0520">NAD</keyword>
<keyword evidence="3" id="KW-0997">Cell inner membrane</keyword>
<evidence type="ECO:0000256" key="10">
    <source>
        <dbReference type="ARBA" id="ARBA00023027"/>
    </source>
</evidence>
<dbReference type="InterPro" id="IPR007329">
    <property type="entry name" value="FMN-bd"/>
</dbReference>
<dbReference type="STRING" id="142842.SAMN02745118_02317"/>
<keyword evidence="4" id="KW-0597">Phosphoprotein</keyword>
<evidence type="ECO:0000256" key="3">
    <source>
        <dbReference type="ARBA" id="ARBA00022519"/>
    </source>
</evidence>
<evidence type="ECO:0000256" key="13">
    <source>
        <dbReference type="ARBA" id="ARBA00023075"/>
    </source>
</evidence>
<protein>
    <submittedName>
        <fullName evidence="18">Na+-transporting NADH:ubiquinone oxidoreductase subunit C</fullName>
    </submittedName>
</protein>
<keyword evidence="2" id="KW-1003">Cell membrane</keyword>
<keyword evidence="7 16" id="KW-0812">Transmembrane</keyword>
<evidence type="ECO:0000259" key="17">
    <source>
        <dbReference type="SMART" id="SM00900"/>
    </source>
</evidence>
<dbReference type="GO" id="GO:0016655">
    <property type="term" value="F:oxidoreductase activity, acting on NAD(P)H, quinone or similar compound as acceptor"/>
    <property type="evidence" value="ECO:0007669"/>
    <property type="project" value="InterPro"/>
</dbReference>